<organism evidence="9 10">
    <name type="scientific">Ignicoccus pacificus DSM 13166</name>
    <dbReference type="NCBI Taxonomy" id="940294"/>
    <lineage>
        <taxon>Archaea</taxon>
        <taxon>Thermoproteota</taxon>
        <taxon>Thermoprotei</taxon>
        <taxon>Desulfurococcales</taxon>
        <taxon>Desulfurococcaceae</taxon>
        <taxon>Ignicoccus</taxon>
    </lineage>
</organism>
<dbReference type="InterPro" id="IPR032819">
    <property type="entry name" value="TruB_C"/>
</dbReference>
<evidence type="ECO:0000259" key="8">
    <source>
        <dbReference type="SMART" id="SM01136"/>
    </source>
</evidence>
<comment type="similarity">
    <text evidence="5 6">Belongs to the pseudouridine synthase TruB family. Type 2 subfamily.</text>
</comment>
<evidence type="ECO:0000259" key="7">
    <source>
        <dbReference type="SMART" id="SM00359"/>
    </source>
</evidence>
<dbReference type="Pfam" id="PF08068">
    <property type="entry name" value="DKCLD"/>
    <property type="match status" value="1"/>
</dbReference>
<dbReference type="InterPro" id="IPR015947">
    <property type="entry name" value="PUA-like_sf"/>
</dbReference>
<dbReference type="Pfam" id="PF16198">
    <property type="entry name" value="TruB_C_2"/>
    <property type="match status" value="1"/>
</dbReference>
<dbReference type="Gene3D" id="3.30.2350.10">
    <property type="entry name" value="Pseudouridine synthase"/>
    <property type="match status" value="1"/>
</dbReference>
<dbReference type="EC" id="5.4.99.25" evidence="6"/>
<gene>
    <name evidence="6" type="primary">truB</name>
    <name evidence="9" type="ORF">IPA_07670</name>
</gene>
<dbReference type="Pfam" id="PF01472">
    <property type="entry name" value="PUA"/>
    <property type="match status" value="1"/>
</dbReference>
<dbReference type="SUPFAM" id="SSF88697">
    <property type="entry name" value="PUA domain-like"/>
    <property type="match status" value="1"/>
</dbReference>
<dbReference type="Proteomes" id="UP001063698">
    <property type="component" value="Chromosome"/>
</dbReference>
<dbReference type="GO" id="GO:0003723">
    <property type="term" value="F:RNA binding"/>
    <property type="evidence" value="ECO:0007669"/>
    <property type="project" value="InterPro"/>
</dbReference>
<dbReference type="InterPro" id="IPR020103">
    <property type="entry name" value="PsdUridine_synth_cat_dom_sf"/>
</dbReference>
<dbReference type="CDD" id="cd02572">
    <property type="entry name" value="PseudoU_synth_hDyskerin"/>
    <property type="match status" value="1"/>
</dbReference>
<comment type="catalytic activity">
    <reaction evidence="1 6">
        <text>uridine(55) in tRNA = pseudouridine(55) in tRNA</text>
        <dbReference type="Rhea" id="RHEA:42532"/>
        <dbReference type="Rhea" id="RHEA-COMP:10101"/>
        <dbReference type="Rhea" id="RHEA-COMP:10102"/>
        <dbReference type="ChEBI" id="CHEBI:65314"/>
        <dbReference type="ChEBI" id="CHEBI:65315"/>
        <dbReference type="EC" id="5.4.99.25"/>
    </reaction>
</comment>
<dbReference type="PANTHER" id="PTHR23127:SF0">
    <property type="entry name" value="H_ACA RIBONUCLEOPROTEIN COMPLEX SUBUNIT DKC1"/>
    <property type="match status" value="1"/>
</dbReference>
<evidence type="ECO:0000256" key="1">
    <source>
        <dbReference type="ARBA" id="ARBA00000385"/>
    </source>
</evidence>
<dbReference type="SMART" id="SM01136">
    <property type="entry name" value="DKCLD"/>
    <property type="match status" value="1"/>
</dbReference>
<dbReference type="InterPro" id="IPR012960">
    <property type="entry name" value="Dyskerin-like"/>
</dbReference>
<dbReference type="InterPro" id="IPR002478">
    <property type="entry name" value="PUA"/>
</dbReference>
<dbReference type="PROSITE" id="PS50890">
    <property type="entry name" value="PUA"/>
    <property type="match status" value="1"/>
</dbReference>
<dbReference type="PANTHER" id="PTHR23127">
    <property type="entry name" value="CENTROMERE/MICROTUBULE BINDING PROTEIN CBF5"/>
    <property type="match status" value="1"/>
</dbReference>
<protein>
    <recommendedName>
        <fullName evidence="6">Probable tRNA pseudouridine synthase B</fullName>
        <ecNumber evidence="6">5.4.99.25</ecNumber>
    </recommendedName>
    <alternativeName>
        <fullName evidence="6">tRNA pseudouridine(55) synthase</fullName>
        <shortName evidence="6">Psi55 synthase</shortName>
    </alternativeName>
    <alternativeName>
        <fullName evidence="6">tRNA pseudouridylate synthase</fullName>
    </alternativeName>
    <alternativeName>
        <fullName evidence="6">tRNA-uridine isomerase</fullName>
    </alternativeName>
</protein>
<name>A0A977K9Y1_9CREN</name>
<accession>A0A977K9Y1</accession>
<dbReference type="NCBIfam" id="NF003280">
    <property type="entry name" value="PRK04270.1"/>
    <property type="match status" value="1"/>
</dbReference>
<feature type="domain" description="Dyskerin-like" evidence="8">
    <location>
        <begin position="12"/>
        <end position="65"/>
    </location>
</feature>
<feature type="domain" description="PUA" evidence="7">
    <location>
        <begin position="255"/>
        <end position="329"/>
    </location>
</feature>
<evidence type="ECO:0000256" key="2">
    <source>
        <dbReference type="ARBA" id="ARBA00022694"/>
    </source>
</evidence>
<proteinExistence type="inferred from homology"/>
<feature type="active site" description="Nucleophile" evidence="6">
    <location>
        <position position="84"/>
    </location>
</feature>
<dbReference type="Gene3D" id="2.30.130.10">
    <property type="entry name" value="PUA domain"/>
    <property type="match status" value="1"/>
</dbReference>
<comment type="function">
    <text evidence="4 6">Could be responsible for synthesis of pseudouridine from uracil-55 in the psi GC loop of transfer RNAs.</text>
</comment>
<sequence>MKEALKWFEEMHGKCWFEGKWLIKQEMETDPRYGKYPWERDVNELLELGVINLDKPPGPTSHEVVAWIKKMFNLEKAGHGGTLDPKVTGVLPVALAEATKVIHYVMLSGKEYVMVIQFHDAVKEQDVIENLKYLVGEIYQRPPLRSSVKRQLRTKKVYYIHLIEFYPERRMALVRVGSESGTYMRKIAHDLGLLLGTGAHMRELRRTRSGPFHEEYNLVRMQELSEAKFLWDHLKDDSLLKKYIMPCEYAVCHMQKIMVGDGAVDAIAHGAHVAAPGVAALTDGIKKGDVVAIVSLKGELVAIAQALASSKEIMEMEKGWVAKTKRVIMKRGVYPSVWKKEKEMKRSSGSEG</sequence>
<evidence type="ECO:0000313" key="9">
    <source>
        <dbReference type="EMBL" id="UXD21757.1"/>
    </source>
</evidence>
<dbReference type="InterPro" id="IPR004521">
    <property type="entry name" value="Uncharacterised_CHP00451"/>
</dbReference>
<dbReference type="InterPro" id="IPR036974">
    <property type="entry name" value="PUA_sf"/>
</dbReference>
<keyword evidence="3 6" id="KW-0413">Isomerase</keyword>
<dbReference type="AlphaFoldDB" id="A0A977K9Y1"/>
<dbReference type="GO" id="GO:0031119">
    <property type="term" value="P:tRNA pseudouridine synthesis"/>
    <property type="evidence" value="ECO:0007669"/>
    <property type="project" value="UniProtKB-UniRule"/>
</dbReference>
<dbReference type="GO" id="GO:0031118">
    <property type="term" value="P:rRNA pseudouridine synthesis"/>
    <property type="evidence" value="ECO:0007669"/>
    <property type="project" value="TreeGrafter"/>
</dbReference>
<dbReference type="SMART" id="SM00359">
    <property type="entry name" value="PUA"/>
    <property type="match status" value="1"/>
</dbReference>
<dbReference type="CDD" id="cd21148">
    <property type="entry name" value="PUA_Cbf5"/>
    <property type="match status" value="1"/>
</dbReference>
<dbReference type="InterPro" id="IPR002501">
    <property type="entry name" value="PsdUridine_synth_N"/>
</dbReference>
<dbReference type="SUPFAM" id="SSF55120">
    <property type="entry name" value="Pseudouridine synthase"/>
    <property type="match status" value="1"/>
</dbReference>
<evidence type="ECO:0000256" key="6">
    <source>
        <dbReference type="HAMAP-Rule" id="MF_01081"/>
    </source>
</evidence>
<dbReference type="NCBIfam" id="TIGR00425">
    <property type="entry name" value="CBF5"/>
    <property type="match status" value="1"/>
</dbReference>
<keyword evidence="10" id="KW-1185">Reference proteome</keyword>
<evidence type="ECO:0000313" key="10">
    <source>
        <dbReference type="Proteomes" id="UP001063698"/>
    </source>
</evidence>
<dbReference type="InterPro" id="IPR004802">
    <property type="entry name" value="tRNA_PsdUridine_synth_B_fam"/>
</dbReference>
<dbReference type="InterPro" id="IPR026326">
    <property type="entry name" value="TruB_arch"/>
</dbReference>
<evidence type="ECO:0000256" key="4">
    <source>
        <dbReference type="ARBA" id="ARBA00060072"/>
    </source>
</evidence>
<dbReference type="KEGG" id="ipc:IPA_07670"/>
<evidence type="ECO:0000256" key="5">
    <source>
        <dbReference type="ARBA" id="ARBA00060775"/>
    </source>
</evidence>
<dbReference type="GO" id="GO:1990481">
    <property type="term" value="P:mRNA pseudouridine synthesis"/>
    <property type="evidence" value="ECO:0007669"/>
    <property type="project" value="TreeGrafter"/>
</dbReference>
<dbReference type="Pfam" id="PF01509">
    <property type="entry name" value="TruB_N"/>
    <property type="match status" value="1"/>
</dbReference>
<dbReference type="HAMAP" id="MF_01081">
    <property type="entry name" value="TruB_arch"/>
    <property type="match status" value="1"/>
</dbReference>
<keyword evidence="2 6" id="KW-0819">tRNA processing</keyword>
<dbReference type="GO" id="GO:0031120">
    <property type="term" value="P:snRNA pseudouridine synthesis"/>
    <property type="evidence" value="ECO:0007669"/>
    <property type="project" value="TreeGrafter"/>
</dbReference>
<dbReference type="EMBL" id="CP006868">
    <property type="protein sequence ID" value="UXD21757.1"/>
    <property type="molecule type" value="Genomic_DNA"/>
</dbReference>
<reference evidence="9" key="1">
    <citation type="submission" date="2013-11" db="EMBL/GenBank/DDBJ databases">
        <title>Comparative genomics of Ignicoccus.</title>
        <authorList>
            <person name="Podar M."/>
        </authorList>
    </citation>
    <scope>NUCLEOTIDE SEQUENCE</scope>
    <source>
        <strain evidence="9">DSM 13166</strain>
    </source>
</reference>
<dbReference type="FunFam" id="3.30.2350.10:FF:000001">
    <property type="entry name" value="H/ACA ribonucleoprotein complex subunit CBF5"/>
    <property type="match status" value="1"/>
</dbReference>
<dbReference type="NCBIfam" id="TIGR00451">
    <property type="entry name" value="unchar_dom_2"/>
    <property type="match status" value="1"/>
</dbReference>
<evidence type="ECO:0000256" key="3">
    <source>
        <dbReference type="ARBA" id="ARBA00023235"/>
    </source>
</evidence>
<dbReference type="GO" id="GO:0000495">
    <property type="term" value="P:box H/ACA sno(s)RNA 3'-end processing"/>
    <property type="evidence" value="ECO:0007669"/>
    <property type="project" value="TreeGrafter"/>
</dbReference>
<dbReference type="GO" id="GO:0160148">
    <property type="term" value="F:tRNA pseudouridine(55) synthase activity"/>
    <property type="evidence" value="ECO:0007669"/>
    <property type="project" value="UniProtKB-EC"/>
</dbReference>